<dbReference type="GO" id="GO:0005737">
    <property type="term" value="C:cytoplasm"/>
    <property type="evidence" value="ECO:0007669"/>
    <property type="project" value="TreeGrafter"/>
</dbReference>
<organism evidence="9">
    <name type="scientific">Phallusia mammillata</name>
    <dbReference type="NCBI Taxonomy" id="59560"/>
    <lineage>
        <taxon>Eukaryota</taxon>
        <taxon>Metazoa</taxon>
        <taxon>Chordata</taxon>
        <taxon>Tunicata</taxon>
        <taxon>Ascidiacea</taxon>
        <taxon>Phlebobranchia</taxon>
        <taxon>Ascidiidae</taxon>
        <taxon>Phallusia</taxon>
    </lineage>
</organism>
<comment type="function">
    <text evidence="7">Methionine-sulfoxide reductase that specifically reduces methionine (R)-sulfoxide back to methionine. While in many cases methionine oxidation is the result of random oxidation following oxidative stress, methionine oxidation is also a post-translational modification that takes place on specific residues.</text>
</comment>
<dbReference type="HAMAP" id="MF_01400">
    <property type="entry name" value="MsrB"/>
    <property type="match status" value="1"/>
</dbReference>
<evidence type="ECO:0000313" key="9">
    <source>
        <dbReference type="EMBL" id="CAB3264034.1"/>
    </source>
</evidence>
<dbReference type="InterPro" id="IPR028427">
    <property type="entry name" value="Met_Sox_Rdtase_MsrB"/>
</dbReference>
<dbReference type="Pfam" id="PF01641">
    <property type="entry name" value="SelR"/>
    <property type="match status" value="1"/>
</dbReference>
<comment type="catalytic activity">
    <reaction evidence="5 7">
        <text>L-methionyl-[protein] + [thioredoxin]-disulfide + H2O = L-methionyl-(R)-S-oxide-[protein] + [thioredoxin]-dithiol</text>
        <dbReference type="Rhea" id="RHEA:24164"/>
        <dbReference type="Rhea" id="RHEA-COMP:10698"/>
        <dbReference type="Rhea" id="RHEA-COMP:10700"/>
        <dbReference type="Rhea" id="RHEA-COMP:12313"/>
        <dbReference type="Rhea" id="RHEA-COMP:12314"/>
        <dbReference type="ChEBI" id="CHEBI:15377"/>
        <dbReference type="ChEBI" id="CHEBI:16044"/>
        <dbReference type="ChEBI" id="CHEBI:29950"/>
        <dbReference type="ChEBI" id="CHEBI:45764"/>
        <dbReference type="ChEBI" id="CHEBI:50058"/>
        <dbReference type="EC" id="1.8.4.12"/>
    </reaction>
</comment>
<comment type="similarity">
    <text evidence="1 7">Belongs to the MsrB Met sulfoxide reductase family.</text>
</comment>
<keyword evidence="2 7" id="KW-0479">Metal-binding</keyword>
<dbReference type="NCBIfam" id="TIGR00357">
    <property type="entry name" value="peptide-methionine (R)-S-oxide reductase MsrB"/>
    <property type="match status" value="1"/>
</dbReference>
<dbReference type="AlphaFoldDB" id="A0A6F9DKR4"/>
<dbReference type="GO" id="GO:0033745">
    <property type="term" value="F:L-methionine-(R)-S-oxide reductase activity"/>
    <property type="evidence" value="ECO:0007669"/>
    <property type="project" value="UniProtKB-EC"/>
</dbReference>
<dbReference type="EC" id="1.8.4.12" evidence="7"/>
<proteinExistence type="evidence at transcript level"/>
<dbReference type="GO" id="GO:0030091">
    <property type="term" value="P:protein repair"/>
    <property type="evidence" value="ECO:0007669"/>
    <property type="project" value="InterPro"/>
</dbReference>
<evidence type="ECO:0000256" key="5">
    <source>
        <dbReference type="ARBA" id="ARBA00048488"/>
    </source>
</evidence>
<reference evidence="9" key="1">
    <citation type="submission" date="2020-04" db="EMBL/GenBank/DDBJ databases">
        <authorList>
            <person name="Neveu A P."/>
        </authorList>
    </citation>
    <scope>NUCLEOTIDE SEQUENCE</scope>
    <source>
        <tissue evidence="9">Whole embryo</tissue>
    </source>
</reference>
<dbReference type="PANTHER" id="PTHR10173:SF52">
    <property type="entry name" value="METHIONINE-R-SULFOXIDE REDUCTASE B1"/>
    <property type="match status" value="1"/>
</dbReference>
<dbReference type="GO" id="GO:0006979">
    <property type="term" value="P:response to oxidative stress"/>
    <property type="evidence" value="ECO:0007669"/>
    <property type="project" value="InterPro"/>
</dbReference>
<feature type="domain" description="MsrB" evidence="8">
    <location>
        <begin position="43"/>
        <end position="165"/>
    </location>
</feature>
<dbReference type="EMBL" id="LR788172">
    <property type="protein sequence ID" value="CAB3264034.1"/>
    <property type="molecule type" value="mRNA"/>
</dbReference>
<evidence type="ECO:0000256" key="6">
    <source>
        <dbReference type="ARBA" id="ARBA00049261"/>
    </source>
</evidence>
<dbReference type="PROSITE" id="PS51790">
    <property type="entry name" value="MSRB"/>
    <property type="match status" value="1"/>
</dbReference>
<comment type="catalytic activity">
    <reaction evidence="6">
        <text>[thioredoxin]-disulfide + L-methionine + H2O = L-methionine (R)-S-oxide + [thioredoxin]-dithiol</text>
        <dbReference type="Rhea" id="RHEA:21260"/>
        <dbReference type="Rhea" id="RHEA-COMP:10698"/>
        <dbReference type="Rhea" id="RHEA-COMP:10700"/>
        <dbReference type="ChEBI" id="CHEBI:15377"/>
        <dbReference type="ChEBI" id="CHEBI:29950"/>
        <dbReference type="ChEBI" id="CHEBI:50058"/>
        <dbReference type="ChEBI" id="CHEBI:57844"/>
        <dbReference type="ChEBI" id="CHEBI:58773"/>
        <dbReference type="EC" id="1.8.4.14"/>
    </reaction>
</comment>
<evidence type="ECO:0000256" key="3">
    <source>
        <dbReference type="ARBA" id="ARBA00022833"/>
    </source>
</evidence>
<dbReference type="SUPFAM" id="SSF51316">
    <property type="entry name" value="Mss4-like"/>
    <property type="match status" value="1"/>
</dbReference>
<evidence type="ECO:0000256" key="2">
    <source>
        <dbReference type="ARBA" id="ARBA00022723"/>
    </source>
</evidence>
<keyword evidence="4 7" id="KW-0560">Oxidoreductase</keyword>
<evidence type="ECO:0000256" key="7">
    <source>
        <dbReference type="RuleBase" id="RU365044"/>
    </source>
</evidence>
<evidence type="ECO:0000259" key="8">
    <source>
        <dbReference type="PROSITE" id="PS51790"/>
    </source>
</evidence>
<dbReference type="Gene3D" id="2.170.150.20">
    <property type="entry name" value="Peptide methionine sulfoxide reductase"/>
    <property type="match status" value="1"/>
</dbReference>
<name>A0A6F9DKR4_9ASCI</name>
<dbReference type="InterPro" id="IPR002579">
    <property type="entry name" value="Met_Sox_Rdtase_MsrB_dom"/>
</dbReference>
<dbReference type="FunFam" id="2.170.150.20:FF:000001">
    <property type="entry name" value="Peptide methionine sulfoxide reductase MsrB"/>
    <property type="match status" value="1"/>
</dbReference>
<dbReference type="GO" id="GO:0046872">
    <property type="term" value="F:metal ion binding"/>
    <property type="evidence" value="ECO:0007669"/>
    <property type="project" value="UniProtKB-KW"/>
</dbReference>
<sequence length="170" mass="19043">MYRFCLRTVVRLTKVDGSLVPVASAVLPRVLISSGTIKMAQNDEELKKRLTTLQYRVTQEHGTEPPFTGKYEKNKKEGTYKCIVCGTELFKSGHKYDSGSGWPSFYQPSGKEAVEERTDKSLGRSRTEVVCNKCKAHLGHVFNDGPAPTGERYCINSASLSFDQKKKDEL</sequence>
<keyword evidence="3 7" id="KW-0862">Zinc</keyword>
<evidence type="ECO:0000256" key="1">
    <source>
        <dbReference type="ARBA" id="ARBA00007174"/>
    </source>
</evidence>
<dbReference type="GO" id="GO:0033743">
    <property type="term" value="F:peptide-methionine (R)-S-oxide reductase activity"/>
    <property type="evidence" value="ECO:0007669"/>
    <property type="project" value="UniProtKB-EC"/>
</dbReference>
<comment type="cofactor">
    <cofactor evidence="7">
        <name>Zn(2+)</name>
        <dbReference type="ChEBI" id="CHEBI:29105"/>
    </cofactor>
    <text evidence="7">Binds 1 zinc ion per subunit.</text>
</comment>
<evidence type="ECO:0000256" key="4">
    <source>
        <dbReference type="ARBA" id="ARBA00023002"/>
    </source>
</evidence>
<dbReference type="InterPro" id="IPR011057">
    <property type="entry name" value="Mss4-like_sf"/>
</dbReference>
<gene>
    <name evidence="9" type="primary">Msrb3</name>
</gene>
<dbReference type="PANTHER" id="PTHR10173">
    <property type="entry name" value="METHIONINE SULFOXIDE REDUCTASE"/>
    <property type="match status" value="1"/>
</dbReference>
<accession>A0A6F9DKR4</accession>
<protein>
    <recommendedName>
        <fullName evidence="7">Peptide-methionine (R)-S-oxide reductase</fullName>
        <ecNumber evidence="7">1.8.4.12</ecNumber>
    </recommendedName>
</protein>